<reference evidence="1" key="1">
    <citation type="journal article" date="2017" name="Front. Cell. Infect. Microbiol.">
        <title>The Distinct Transcriptional Response of the Midgut of Amblyomma sculptum and Amblyomma aureolatum Ticks to Rickettsia rickettsii Correlates to Their Differences in Susceptibility to Infection.</title>
        <authorList>
            <person name="Martins L.A."/>
            <person name="Galletti M.F.B.M."/>
            <person name="Ribeiro J.M."/>
            <person name="Fujita A."/>
            <person name="Costa F.B."/>
            <person name="Labruna M.B."/>
            <person name="Daffre S."/>
            <person name="Fogaca A.C."/>
        </authorList>
    </citation>
    <scope>NUCLEOTIDE SEQUENCE</scope>
</reference>
<accession>A0A1E1XFX2</accession>
<feature type="non-terminal residue" evidence="1">
    <location>
        <position position="1"/>
    </location>
</feature>
<sequence>LCLASAKDLHQGQVCAVEAISRCYASYLPVLTSTFVSPASEPVFKGNQSKDDITACSILEERLPCHREMQHCSNFIRDKFREHEESYTYIEHLFCSGRSTKGRTRRDTEEKDSVIKCLDTEELFSCESKRFQKPQDETGSENSASVCKSTSASVECIKISRKGSCQIQFDVLVNKVGKFWNAIKRLGLCSSSASCQSSRTCVLVMTTIILLCRAKVTF</sequence>
<name>A0A1E1XFX2_9ACAR</name>
<dbReference type="EMBL" id="GFAC01001025">
    <property type="protein sequence ID" value="JAT98163.1"/>
    <property type="molecule type" value="mRNA"/>
</dbReference>
<protein>
    <submittedName>
        <fullName evidence="1">Putative secreted peptide</fullName>
    </submittedName>
</protein>
<proteinExistence type="evidence at transcript level"/>
<organism evidence="1">
    <name type="scientific">Amblyomma aureolatum</name>
    <dbReference type="NCBI Taxonomy" id="187763"/>
    <lineage>
        <taxon>Eukaryota</taxon>
        <taxon>Metazoa</taxon>
        <taxon>Ecdysozoa</taxon>
        <taxon>Arthropoda</taxon>
        <taxon>Chelicerata</taxon>
        <taxon>Arachnida</taxon>
        <taxon>Acari</taxon>
        <taxon>Parasitiformes</taxon>
        <taxon>Ixodida</taxon>
        <taxon>Ixodoidea</taxon>
        <taxon>Ixodidae</taxon>
        <taxon>Amblyomminae</taxon>
        <taxon>Amblyomma</taxon>
    </lineage>
</organism>
<evidence type="ECO:0000313" key="1">
    <source>
        <dbReference type="EMBL" id="JAT98163.1"/>
    </source>
</evidence>
<dbReference type="AlphaFoldDB" id="A0A1E1XFX2"/>